<sequence length="311" mass="32833">MSYTILITAPALAPAGRQLLEARGCETIYIQDQADVKRLEECLSNRRIDAVISRTMQLTSTMIDSCSTLKVISKHGVGVSNIDLEAARGHGIAVLSTPGANTQSVVEFSIGLMLASARFIAFCDSSMKSGKWERIDKGIQLAGRTLGLVGFGQIGRGVARIANAMGMQVLVFDPALSDAQANNLGVERISSIDKLLPRSQVLSLHCPAKHGAPPLLDASRLALLPRGAVVINTARGELIDEQALAAALRSGQLAAAGLDTFVCEPLPADSPLRQLENVLITPHVAGSTPDALAAMAEGAVRNALEYLDQHP</sequence>
<feature type="domain" description="D-isomer specific 2-hydroxyacid dehydrogenase catalytic" evidence="5">
    <location>
        <begin position="6"/>
        <end position="309"/>
    </location>
</feature>
<dbReference type="PROSITE" id="PS00671">
    <property type="entry name" value="D_2_HYDROXYACID_DH_3"/>
    <property type="match status" value="1"/>
</dbReference>
<dbReference type="InterPro" id="IPR006139">
    <property type="entry name" value="D-isomer_2_OHA_DH_cat_dom"/>
</dbReference>
<accession>A0A1A9F2L1</accession>
<dbReference type="InterPro" id="IPR006140">
    <property type="entry name" value="D-isomer_DH_NAD-bd"/>
</dbReference>
<dbReference type="Proteomes" id="UP000078070">
    <property type="component" value="Chromosome"/>
</dbReference>
<dbReference type="SUPFAM" id="SSF52283">
    <property type="entry name" value="Formate/glycerate dehydrogenase catalytic domain-like"/>
    <property type="match status" value="1"/>
</dbReference>
<dbReference type="PANTHER" id="PTHR42789">
    <property type="entry name" value="D-ISOMER SPECIFIC 2-HYDROXYACID DEHYDROGENASE FAMILY PROTEIN (AFU_ORTHOLOGUE AFUA_6G10090)"/>
    <property type="match status" value="1"/>
</dbReference>
<gene>
    <name evidence="7" type="ORF">A8C75_19575</name>
</gene>
<dbReference type="EMBL" id="CP015839">
    <property type="protein sequence ID" value="ANG64456.1"/>
    <property type="molecule type" value="Genomic_DNA"/>
</dbReference>
<dbReference type="FunFam" id="3.40.50.720:FF:000203">
    <property type="entry name" value="D-3-phosphoglycerate dehydrogenase (SerA)"/>
    <property type="match status" value="1"/>
</dbReference>
<evidence type="ECO:0000256" key="2">
    <source>
        <dbReference type="ARBA" id="ARBA00023002"/>
    </source>
</evidence>
<dbReference type="GO" id="GO:0016616">
    <property type="term" value="F:oxidoreductase activity, acting on the CH-OH group of donors, NAD or NADP as acceptor"/>
    <property type="evidence" value="ECO:0007669"/>
    <property type="project" value="InterPro"/>
</dbReference>
<dbReference type="RefSeq" id="WP_067386058.1">
    <property type="nucleotide sequence ID" value="NZ_CP015839.1"/>
</dbReference>
<reference evidence="7 8" key="2">
    <citation type="journal article" date="2018" name="Int. J. Syst. Evol. Microbiol.">
        <title>Marinobacterium aestuarii sp. nov., a benzene-degrading marine bacterium isolated from estuary sediment.</title>
        <authorList>
            <person name="Bae S.S."/>
            <person name="Jung J."/>
            <person name="Chung D."/>
            <person name="Baek K."/>
        </authorList>
    </citation>
    <scope>NUCLEOTIDE SEQUENCE [LARGE SCALE GENOMIC DNA]</scope>
    <source>
        <strain evidence="7 8">ST58-10</strain>
    </source>
</reference>
<dbReference type="OrthoDB" id="9805416at2"/>
<evidence type="ECO:0000313" key="8">
    <source>
        <dbReference type="Proteomes" id="UP000078070"/>
    </source>
</evidence>
<dbReference type="InterPro" id="IPR029753">
    <property type="entry name" value="D-isomer_DH_CS"/>
</dbReference>
<keyword evidence="8" id="KW-1185">Reference proteome</keyword>
<protein>
    <submittedName>
        <fullName evidence="7">Hydroxyacid dehydrogenase</fullName>
    </submittedName>
</protein>
<evidence type="ECO:0000313" key="7">
    <source>
        <dbReference type="EMBL" id="ANG64456.1"/>
    </source>
</evidence>
<dbReference type="KEGG" id="mars:A8C75_19575"/>
<evidence type="ECO:0000259" key="5">
    <source>
        <dbReference type="Pfam" id="PF00389"/>
    </source>
</evidence>
<evidence type="ECO:0000256" key="4">
    <source>
        <dbReference type="RuleBase" id="RU003719"/>
    </source>
</evidence>
<evidence type="ECO:0000256" key="1">
    <source>
        <dbReference type="ARBA" id="ARBA00005854"/>
    </source>
</evidence>
<dbReference type="AlphaFoldDB" id="A0A1A9F2L1"/>
<name>A0A1A9F2L1_9GAMM</name>
<dbReference type="InterPro" id="IPR050857">
    <property type="entry name" value="D-2-hydroxyacid_DH"/>
</dbReference>
<dbReference type="CDD" id="cd12173">
    <property type="entry name" value="PGDH_4"/>
    <property type="match status" value="1"/>
</dbReference>
<dbReference type="Gene3D" id="3.40.50.720">
    <property type="entry name" value="NAD(P)-binding Rossmann-like Domain"/>
    <property type="match status" value="2"/>
</dbReference>
<comment type="similarity">
    <text evidence="1 4">Belongs to the D-isomer specific 2-hydroxyacid dehydrogenase family.</text>
</comment>
<dbReference type="Pfam" id="PF02826">
    <property type="entry name" value="2-Hacid_dh_C"/>
    <property type="match status" value="1"/>
</dbReference>
<keyword evidence="2 4" id="KW-0560">Oxidoreductase</keyword>
<dbReference type="STRING" id="1821621.A8C75_19575"/>
<dbReference type="SUPFAM" id="SSF51735">
    <property type="entry name" value="NAD(P)-binding Rossmann-fold domains"/>
    <property type="match status" value="1"/>
</dbReference>
<organism evidence="7 8">
    <name type="scientific">Marinobacterium aestuarii</name>
    <dbReference type="NCBI Taxonomy" id="1821621"/>
    <lineage>
        <taxon>Bacteria</taxon>
        <taxon>Pseudomonadati</taxon>
        <taxon>Pseudomonadota</taxon>
        <taxon>Gammaproteobacteria</taxon>
        <taxon>Oceanospirillales</taxon>
        <taxon>Oceanospirillaceae</taxon>
        <taxon>Marinobacterium</taxon>
    </lineage>
</organism>
<dbReference type="PANTHER" id="PTHR42789:SF1">
    <property type="entry name" value="D-ISOMER SPECIFIC 2-HYDROXYACID DEHYDROGENASE FAMILY PROTEIN (AFU_ORTHOLOGUE AFUA_6G10090)"/>
    <property type="match status" value="1"/>
</dbReference>
<dbReference type="Pfam" id="PF00389">
    <property type="entry name" value="2-Hacid_dh"/>
    <property type="match status" value="1"/>
</dbReference>
<evidence type="ECO:0000256" key="3">
    <source>
        <dbReference type="ARBA" id="ARBA00023027"/>
    </source>
</evidence>
<proteinExistence type="inferred from homology"/>
<reference evidence="8" key="1">
    <citation type="submission" date="2016-05" db="EMBL/GenBank/DDBJ databases">
        <authorList>
            <person name="Baek K."/>
            <person name="Yang S.-J."/>
        </authorList>
    </citation>
    <scope>NUCLEOTIDE SEQUENCE [LARGE SCALE GENOMIC DNA]</scope>
    <source>
        <strain evidence="8">ST58-10</strain>
    </source>
</reference>
<dbReference type="GO" id="GO:0051287">
    <property type="term" value="F:NAD binding"/>
    <property type="evidence" value="ECO:0007669"/>
    <property type="project" value="InterPro"/>
</dbReference>
<evidence type="ECO:0000259" key="6">
    <source>
        <dbReference type="Pfam" id="PF02826"/>
    </source>
</evidence>
<dbReference type="InterPro" id="IPR036291">
    <property type="entry name" value="NAD(P)-bd_dom_sf"/>
</dbReference>
<keyword evidence="3" id="KW-0520">NAD</keyword>
<feature type="domain" description="D-isomer specific 2-hydroxyacid dehydrogenase NAD-binding" evidence="6">
    <location>
        <begin position="110"/>
        <end position="285"/>
    </location>
</feature>